<dbReference type="RefSeq" id="WP_268752376.1">
    <property type="nucleotide sequence ID" value="NZ_JAPRFQ010000002.1"/>
</dbReference>
<dbReference type="Pfam" id="PF07319">
    <property type="entry name" value="DnaI_N"/>
    <property type="match status" value="1"/>
</dbReference>
<evidence type="ECO:0000259" key="1">
    <source>
        <dbReference type="Pfam" id="PF01695"/>
    </source>
</evidence>
<feature type="domain" description="Primosomal DnaI N-terminal" evidence="2">
    <location>
        <begin position="1"/>
        <end position="93"/>
    </location>
</feature>
<dbReference type="EMBL" id="JAPRFR010000002">
    <property type="protein sequence ID" value="MCZ0726049.1"/>
    <property type="molecule type" value="Genomic_DNA"/>
</dbReference>
<dbReference type="SUPFAM" id="SSF52540">
    <property type="entry name" value="P-loop containing nucleoside triphosphate hydrolases"/>
    <property type="match status" value="1"/>
</dbReference>
<sequence>MENIGKAMQAELNRSPLKERLTSIKREVLNDQAVKTFLSEHNLAGDDPIVERSLSKLYEFVQENKRSSQGQDPKFENYHPQLIMNVNYIDVKYLPNQDFIAKQVAYQEKQRVTLVALPKSLKEARFSDFDTSEPSREKALEEVLAFADHYLSEETTYRPGLYLHGPFGVGKTYLLAALANYFAKHGLTTTMVHYPQFVLTMKDAIADNSVKARIDQLMTAEILVLDDIGAENNTAWTRDELLGVILQHRMQEELPTFFSSNFSMAELEDRLAHTSKGDYEKVKASRLMQRIKYLSQEVMMSGRNRRFS</sequence>
<reference evidence="3" key="1">
    <citation type="submission" date="2022-12" db="EMBL/GenBank/DDBJ databases">
        <title>Description and comparative metabolic analysis of Aerococcus sp. nov., isolated from the feces of a pig.</title>
        <authorList>
            <person name="Chang Y.-H."/>
        </authorList>
    </citation>
    <scope>NUCLEOTIDE SEQUENCE</scope>
    <source>
        <strain evidence="3">YH-aer222</strain>
    </source>
</reference>
<proteinExistence type="predicted"/>
<dbReference type="AlphaFoldDB" id="A0A9X3FVM4"/>
<dbReference type="PANTHER" id="PTHR30050">
    <property type="entry name" value="CHROMOSOMAL REPLICATION INITIATOR PROTEIN DNAA"/>
    <property type="match status" value="1"/>
</dbReference>
<dbReference type="CDD" id="cd00009">
    <property type="entry name" value="AAA"/>
    <property type="match status" value="1"/>
</dbReference>
<dbReference type="Proteomes" id="UP001146670">
    <property type="component" value="Unassembled WGS sequence"/>
</dbReference>
<name>A0A9X3FVM4_9LACT</name>
<dbReference type="Pfam" id="PF01695">
    <property type="entry name" value="IstB_IS21"/>
    <property type="match status" value="1"/>
</dbReference>
<protein>
    <submittedName>
        <fullName evidence="3">Primosomal protein DnaI</fullName>
    </submittedName>
</protein>
<dbReference type="GO" id="GO:0006260">
    <property type="term" value="P:DNA replication"/>
    <property type="evidence" value="ECO:0007669"/>
    <property type="project" value="TreeGrafter"/>
</dbReference>
<evidence type="ECO:0000259" key="2">
    <source>
        <dbReference type="Pfam" id="PF07319"/>
    </source>
</evidence>
<comment type="caution">
    <text evidence="3">The sequence shown here is derived from an EMBL/GenBank/DDBJ whole genome shotgun (WGS) entry which is preliminary data.</text>
</comment>
<keyword evidence="4" id="KW-1185">Reference proteome</keyword>
<dbReference type="InterPro" id="IPR002611">
    <property type="entry name" value="IstB_ATP-bd"/>
</dbReference>
<dbReference type="InterPro" id="IPR009928">
    <property type="entry name" value="DnaI_N"/>
</dbReference>
<organism evidence="3 4">
    <name type="scientific">Aerococcus kribbianus</name>
    <dbReference type="NCBI Taxonomy" id="2999064"/>
    <lineage>
        <taxon>Bacteria</taxon>
        <taxon>Bacillati</taxon>
        <taxon>Bacillota</taxon>
        <taxon>Bacilli</taxon>
        <taxon>Lactobacillales</taxon>
        <taxon>Aerococcaceae</taxon>
        <taxon>Aerococcus</taxon>
    </lineage>
</organism>
<evidence type="ECO:0000313" key="4">
    <source>
        <dbReference type="Proteomes" id="UP001146670"/>
    </source>
</evidence>
<dbReference type="PANTHER" id="PTHR30050:SF8">
    <property type="entry name" value="PRIMOSOMAL PROTEIN DNAI"/>
    <property type="match status" value="1"/>
</dbReference>
<evidence type="ECO:0000313" key="3">
    <source>
        <dbReference type="EMBL" id="MCZ0726049.1"/>
    </source>
</evidence>
<gene>
    <name evidence="3" type="primary">dnaI</name>
    <name evidence="3" type="ORF">OW157_05615</name>
</gene>
<accession>A0A9X3FVM4</accession>
<dbReference type="GO" id="GO:0005524">
    <property type="term" value="F:ATP binding"/>
    <property type="evidence" value="ECO:0007669"/>
    <property type="project" value="InterPro"/>
</dbReference>
<feature type="domain" description="IstB-like ATP-binding" evidence="1">
    <location>
        <begin position="160"/>
        <end position="271"/>
    </location>
</feature>
<dbReference type="InterPro" id="IPR027417">
    <property type="entry name" value="P-loop_NTPase"/>
</dbReference>
<dbReference type="NCBIfam" id="NF006505">
    <property type="entry name" value="PRK08939.1"/>
    <property type="match status" value="1"/>
</dbReference>
<dbReference type="Gene3D" id="3.40.50.300">
    <property type="entry name" value="P-loop containing nucleotide triphosphate hydrolases"/>
    <property type="match status" value="1"/>
</dbReference>